<organism evidence="6">
    <name type="scientific">Cyprideis torosa</name>
    <dbReference type="NCBI Taxonomy" id="163714"/>
    <lineage>
        <taxon>Eukaryota</taxon>
        <taxon>Metazoa</taxon>
        <taxon>Ecdysozoa</taxon>
        <taxon>Arthropoda</taxon>
        <taxon>Crustacea</taxon>
        <taxon>Oligostraca</taxon>
        <taxon>Ostracoda</taxon>
        <taxon>Podocopa</taxon>
        <taxon>Podocopida</taxon>
        <taxon>Cytherocopina</taxon>
        <taxon>Cytheroidea</taxon>
        <taxon>Cytherideidae</taxon>
        <taxon>Cyprideis</taxon>
    </lineage>
</organism>
<keyword evidence="1" id="KW-0677">Repeat</keyword>
<dbReference type="Pfam" id="PF12796">
    <property type="entry name" value="Ank_2"/>
    <property type="match status" value="7"/>
</dbReference>
<evidence type="ECO:0000256" key="5">
    <source>
        <dbReference type="SAM" id="MobiDB-lite"/>
    </source>
</evidence>
<sequence>AVRWLLDEFGADVNDKDFEGWTPLHYACAEGRVLIVSSLLRRGALLEAKDSEGWTPLHFASSQDNAITLRLLLHKGANVAVTDGGGWSPLHVAAHRGHSSSVACLLEMGAPIDATEKEAKWRPLHYACSNGHLECADLLLGAGAEIDAPMREGQRPLHLCILGGRRELLLLLLKRGARVSSKDETGRTPLHWACFNGETSMALDLVSHGADVNDGDRTGETPLMAASIAGHEATVGYLVQHAGADVNQEDVIQQTALLHAAREDHTAIMKILLEAGANVDARDSLNGFTPLFWACRQDALTSAKFLIEHGANWKLTDNYGVSAVWHAVRRGDSSLLQYFVDLCGTEYIDGLKQIHRIFPDRLNNEFIVIDQISEGSFGIVHKAFKNGKVYAVKEFKHALKPISTEGEMEEEEEAEAWEKETSAMSMGTLTPFVAGIVSVWVQKVKMQSLFFIQMELCWSDLEQWMNKTKPQDRKRRRVLRFLCDCSSGLRYFRDTMKKIHRDIKPANVLLRKETDNEGITRLVAKIADLGLATDRLNPKGEFYFERSQGGGAGAYLAPEIREIVLKTRNNPVVDGVPKYDEKVDIYALGGVFFDLLLLEPAAYHTRCRWRSYDNFEAKFPDYFPVIRRMLGGKMEKHQRPLAYEVEDEAHRWLQECLPKENSQVSELEDSDDEAVRKWESEIEAEIKKIEEMEKNPRKMKLKTKPQQIIQTKTKKQIQKQSVNPEEKIRKAANEAQKQRLKKTFHQKWSLRLLRLSLMLFLAVFLDAVFNRCSTMDRQLQATEEVRVMQRVLRTVNPSACTAEFFAASVFGDLESMKSLSLQTEKRLLTAPAAACGGHYFVLRWLLDDFGAAINESDSAQWTALHYASALGRPLVVNLLLKRGADVHARSDTGATPLLYATIENHAKTLELLRRAGAALEVEDVKGLSPMHYAASLGHTSCLAFLLEDKAPVDAAEKKNSWVPLHYACWNGHLKCAELLVNAGANVSVCDGESNTPFLLAARQNHPAILRLLASKGADTTVTNDIGLSAVHMAAMLGHESALTCLIDLGAPLDVAEKTSQLVQNKFVPFHYACVESQLGCAKILLQAGIDINARDRMGRTALHLSSYKGLESSVQLLLDRRALVDCKDETGSTPLYFACSTGHVSVAQELVCNGADINARNRIGMTPLMKASQAGHEKTVWYLVHMAKAEKEERNIFGLTALSCAAMTEHTSVIRILLDAGAAINTRNIQGSTPLEMACLSGSLRTVKLLMDHDADWSSTNVFGVNSVWYGAGLGPPDVKKYFIDRFGIEHIQKVLKENRSFPDRFPGSDRFPDPEFYDIVDIGEGSFGKVSKAKKGDKAFAVKEIVLESSSTSELTEQERRERWKDIRLTWLKEVNAMFGGALTIFVTGMIEFWRQDKTEKVSMFISMELCECSLHDWMSRRKPGKRKKNKVLRFLCDLASGLRFLHFTVKMIHRDIKPENVLLREETDYNGTQRLVAKIADLGLATDRYNSKGEVYFKRSQGGGQGVYLAPEIKEIALKTEKTPVREDVPKYDEKIDIYSMGAVFFDLIFLKPAAGHSDCRWTLYTKFKSKFPDYFPVINRMLEGKENKHERPPAYEVEDEAYRWLHEWLQTPESRTEDDRESELEDEENDDETKREEEDNRERKKMAAPEMTAYEKLMKREAMKEEQRKLKEMEAMKEEQRKRRDIRKWRHLK</sequence>
<dbReference type="InterPro" id="IPR000719">
    <property type="entry name" value="Prot_kinase_dom"/>
</dbReference>
<dbReference type="PROSITE" id="PS50011">
    <property type="entry name" value="PROTEIN_KINASE_DOM"/>
    <property type="match status" value="2"/>
</dbReference>
<dbReference type="SUPFAM" id="SSF56112">
    <property type="entry name" value="Protein kinase-like (PK-like)"/>
    <property type="match status" value="2"/>
</dbReference>
<feature type="compositionally biased region" description="Basic and acidic residues" evidence="5">
    <location>
        <begin position="1635"/>
        <end position="1650"/>
    </location>
</feature>
<dbReference type="PRINTS" id="PR01415">
    <property type="entry name" value="ANKYRIN"/>
</dbReference>
<dbReference type="InterPro" id="IPR017441">
    <property type="entry name" value="Protein_kinase_ATP_BS"/>
</dbReference>
<proteinExistence type="predicted"/>
<dbReference type="PROSITE" id="PS50297">
    <property type="entry name" value="ANK_REP_REGION"/>
    <property type="match status" value="19"/>
</dbReference>
<evidence type="ECO:0000256" key="1">
    <source>
        <dbReference type="ARBA" id="ARBA00022737"/>
    </source>
</evidence>
<feature type="non-terminal residue" evidence="6">
    <location>
        <position position="1696"/>
    </location>
</feature>
<keyword evidence="4" id="KW-0040">ANK repeat</keyword>
<keyword evidence="2" id="KW-0547">Nucleotide-binding</keyword>
<dbReference type="SUPFAM" id="SSF48403">
    <property type="entry name" value="Ankyrin repeat"/>
    <property type="match status" value="3"/>
</dbReference>
<evidence type="ECO:0000256" key="2">
    <source>
        <dbReference type="ARBA" id="ARBA00022741"/>
    </source>
</evidence>
<feature type="compositionally biased region" description="Basic and acidic residues" evidence="5">
    <location>
        <begin position="1659"/>
        <end position="1685"/>
    </location>
</feature>
<dbReference type="InterPro" id="IPR036770">
    <property type="entry name" value="Ankyrin_rpt-contain_sf"/>
</dbReference>
<dbReference type="InterPro" id="IPR008271">
    <property type="entry name" value="Ser/Thr_kinase_AS"/>
</dbReference>
<dbReference type="PROSITE" id="PS00107">
    <property type="entry name" value="PROTEIN_KINASE_ATP"/>
    <property type="match status" value="1"/>
</dbReference>
<evidence type="ECO:0000256" key="3">
    <source>
        <dbReference type="ARBA" id="ARBA00022840"/>
    </source>
</evidence>
<reference evidence="6" key="1">
    <citation type="submission" date="2020-11" db="EMBL/GenBank/DDBJ databases">
        <authorList>
            <person name="Tran Van P."/>
        </authorList>
    </citation>
    <scope>NUCLEOTIDE SEQUENCE</scope>
</reference>
<dbReference type="SMART" id="SM00248">
    <property type="entry name" value="ANK"/>
    <property type="match status" value="22"/>
</dbReference>
<name>A0A7R8WCC5_9CRUS</name>
<dbReference type="PROSITE" id="PS00108">
    <property type="entry name" value="PROTEIN_KINASE_ST"/>
    <property type="match status" value="1"/>
</dbReference>
<evidence type="ECO:0000256" key="4">
    <source>
        <dbReference type="ARBA" id="ARBA00023043"/>
    </source>
</evidence>
<dbReference type="Pfam" id="PF13637">
    <property type="entry name" value="Ank_4"/>
    <property type="match status" value="3"/>
</dbReference>
<dbReference type="PANTHER" id="PTHR24171">
    <property type="entry name" value="ANKYRIN REPEAT DOMAIN-CONTAINING PROTEIN 39-RELATED"/>
    <property type="match status" value="1"/>
</dbReference>
<feature type="region of interest" description="Disordered" evidence="5">
    <location>
        <begin position="1616"/>
        <end position="1696"/>
    </location>
</feature>
<dbReference type="EMBL" id="OB661269">
    <property type="protein sequence ID" value="CAD7227810.1"/>
    <property type="molecule type" value="Genomic_DNA"/>
</dbReference>
<gene>
    <name evidence="6" type="ORF">CTOB1V02_LOCUS5707</name>
</gene>
<dbReference type="Gene3D" id="1.25.40.20">
    <property type="entry name" value="Ankyrin repeat-containing domain"/>
    <property type="match status" value="6"/>
</dbReference>
<feature type="compositionally biased region" description="Basic residues" evidence="5">
    <location>
        <begin position="1686"/>
        <end position="1696"/>
    </location>
</feature>
<dbReference type="Gene3D" id="1.10.510.10">
    <property type="entry name" value="Transferase(Phosphotransferase) domain 1"/>
    <property type="match status" value="2"/>
</dbReference>
<dbReference type="InterPro" id="IPR011009">
    <property type="entry name" value="Kinase-like_dom_sf"/>
</dbReference>
<dbReference type="OrthoDB" id="6354997at2759"/>
<dbReference type="CDD" id="cd00180">
    <property type="entry name" value="PKc"/>
    <property type="match status" value="1"/>
</dbReference>
<keyword evidence="3" id="KW-0067">ATP-binding</keyword>
<dbReference type="SMART" id="SM00220">
    <property type="entry name" value="S_TKc"/>
    <property type="match status" value="2"/>
</dbReference>
<accession>A0A7R8WCC5</accession>
<evidence type="ECO:0000313" key="6">
    <source>
        <dbReference type="EMBL" id="CAD7227810.1"/>
    </source>
</evidence>
<protein>
    <submittedName>
        <fullName evidence="6">Uncharacterized protein</fullName>
    </submittedName>
</protein>
<feature type="compositionally biased region" description="Acidic residues" evidence="5">
    <location>
        <begin position="1622"/>
        <end position="1634"/>
    </location>
</feature>
<dbReference type="InterPro" id="IPR002110">
    <property type="entry name" value="Ankyrin_rpt"/>
</dbReference>
<dbReference type="PROSITE" id="PS50088">
    <property type="entry name" value="ANK_REPEAT"/>
    <property type="match status" value="20"/>
</dbReference>
<dbReference type="Pfam" id="PF00069">
    <property type="entry name" value="Pkinase"/>
    <property type="match status" value="2"/>
</dbReference>
<dbReference type="PANTHER" id="PTHR24171:SF9">
    <property type="entry name" value="ANKYRIN REPEAT DOMAIN-CONTAINING PROTEIN 39"/>
    <property type="match status" value="1"/>
</dbReference>
<dbReference type="GO" id="GO:0005524">
    <property type="term" value="F:ATP binding"/>
    <property type="evidence" value="ECO:0007669"/>
    <property type="project" value="UniProtKB-UniRule"/>
</dbReference>
<dbReference type="GO" id="GO:0004672">
    <property type="term" value="F:protein kinase activity"/>
    <property type="evidence" value="ECO:0007669"/>
    <property type="project" value="InterPro"/>
</dbReference>